<dbReference type="InterPro" id="IPR001509">
    <property type="entry name" value="Epimerase_deHydtase"/>
</dbReference>
<keyword evidence="3" id="KW-1185">Reference proteome</keyword>
<protein>
    <submittedName>
        <fullName evidence="2">NAD-dependent epimerase/dehydratase family protein</fullName>
    </submittedName>
</protein>
<dbReference type="PANTHER" id="PTHR43245:SF13">
    <property type="entry name" value="UDP-D-APIOSE_UDP-D-XYLOSE SYNTHASE 2"/>
    <property type="match status" value="1"/>
</dbReference>
<comment type="caution">
    <text evidence="2">The sequence shown here is derived from an EMBL/GenBank/DDBJ whole genome shotgun (WGS) entry which is preliminary data.</text>
</comment>
<sequence length="344" mass="38835">MDESLQLLSEQLREKPRKWLVTGAAGFIGSNLCEFLLKNNQIVVGLDNFSNGRRENIEEVKMVCNEHIDNFLFHEGDIRDFETCVKVSKDVDHILHQAALGSVPRSINSPDLSHQSNVDGTFNMLNAARQANVKSFVFASSSSVYGDNEKDFKIEDSIGTQLSPYAVTKHVCELYGRVFNLTYGLPTIGIRYFNVFGKRQDPNGAYAAVIPKWIERALTGKELEIYGDGETSRDFCYIDNVIQLNIKASLNTDTNNFGQIYNCALSKTTSLNTLSKLILDNIKEYAGKELVSEITYKDFRKGDIKNSQANISKSIEKLGYQPEVYIEEGIKRTVQYYLSKKENI</sequence>
<dbReference type="InterPro" id="IPR050177">
    <property type="entry name" value="Lipid_A_modif_metabolic_enz"/>
</dbReference>
<gene>
    <name evidence="2" type="ORF">DAY19_08185</name>
</gene>
<dbReference type="Gene3D" id="3.90.25.10">
    <property type="entry name" value="UDP-galactose 4-epimerase, domain 1"/>
    <property type="match status" value="1"/>
</dbReference>
<dbReference type="PANTHER" id="PTHR43245">
    <property type="entry name" value="BIFUNCTIONAL POLYMYXIN RESISTANCE PROTEIN ARNA"/>
    <property type="match status" value="1"/>
</dbReference>
<dbReference type="EMBL" id="QDKL01000002">
    <property type="protein sequence ID" value="RZF21658.1"/>
    <property type="molecule type" value="Genomic_DNA"/>
</dbReference>
<dbReference type="PRINTS" id="PR01713">
    <property type="entry name" value="NUCEPIMERASE"/>
</dbReference>
<evidence type="ECO:0000313" key="2">
    <source>
        <dbReference type="EMBL" id="RZF21658.1"/>
    </source>
</evidence>
<dbReference type="InterPro" id="IPR036291">
    <property type="entry name" value="NAD(P)-bd_dom_sf"/>
</dbReference>
<dbReference type="Pfam" id="PF01370">
    <property type="entry name" value="Epimerase"/>
    <property type="match status" value="1"/>
</dbReference>
<dbReference type="SUPFAM" id="SSF51735">
    <property type="entry name" value="NAD(P)-binding Rossmann-fold domains"/>
    <property type="match status" value="1"/>
</dbReference>
<dbReference type="Proteomes" id="UP000443582">
    <property type="component" value="Unassembled WGS sequence"/>
</dbReference>
<reference evidence="3" key="1">
    <citation type="journal article" date="2019" name="Int. J. Syst. Evol. Microbiol.">
        <title>Halobacteriovorax valvorus sp. nov., a novel prokaryotic predator isolated from coastal seawater of China.</title>
        <authorList>
            <person name="Chen M.-X."/>
        </authorList>
    </citation>
    <scope>NUCLEOTIDE SEQUENCE [LARGE SCALE GENOMIC DNA]</scope>
    <source>
        <strain evidence="3">BL9</strain>
    </source>
</reference>
<proteinExistence type="predicted"/>
<feature type="domain" description="NAD-dependent epimerase/dehydratase" evidence="1">
    <location>
        <begin position="19"/>
        <end position="264"/>
    </location>
</feature>
<name>A0ABY0IFD9_9BACT</name>
<accession>A0ABY0IFD9</accession>
<evidence type="ECO:0000313" key="3">
    <source>
        <dbReference type="Proteomes" id="UP000443582"/>
    </source>
</evidence>
<dbReference type="RefSeq" id="WP_115361262.1">
    <property type="nucleotide sequence ID" value="NZ_QDKL01000002.1"/>
</dbReference>
<organism evidence="2 3">
    <name type="scientific">Halobacteriovorax vibrionivorans</name>
    <dbReference type="NCBI Taxonomy" id="2152716"/>
    <lineage>
        <taxon>Bacteria</taxon>
        <taxon>Pseudomonadati</taxon>
        <taxon>Bdellovibrionota</taxon>
        <taxon>Bacteriovoracia</taxon>
        <taxon>Bacteriovoracales</taxon>
        <taxon>Halobacteriovoraceae</taxon>
        <taxon>Halobacteriovorax</taxon>
    </lineage>
</organism>
<evidence type="ECO:0000259" key="1">
    <source>
        <dbReference type="Pfam" id="PF01370"/>
    </source>
</evidence>
<dbReference type="Gene3D" id="3.40.50.720">
    <property type="entry name" value="NAD(P)-binding Rossmann-like Domain"/>
    <property type="match status" value="1"/>
</dbReference>